<organism evidence="1 2">
    <name type="scientific">Calocera viscosa (strain TUFC12733)</name>
    <dbReference type="NCBI Taxonomy" id="1330018"/>
    <lineage>
        <taxon>Eukaryota</taxon>
        <taxon>Fungi</taxon>
        <taxon>Dikarya</taxon>
        <taxon>Basidiomycota</taxon>
        <taxon>Agaricomycotina</taxon>
        <taxon>Dacrymycetes</taxon>
        <taxon>Dacrymycetales</taxon>
        <taxon>Dacrymycetaceae</taxon>
        <taxon>Calocera</taxon>
    </lineage>
</organism>
<evidence type="ECO:0000313" key="2">
    <source>
        <dbReference type="Proteomes" id="UP000076738"/>
    </source>
</evidence>
<keyword evidence="2" id="KW-1185">Reference proteome</keyword>
<protein>
    <submittedName>
        <fullName evidence="1">Uncharacterized protein</fullName>
    </submittedName>
</protein>
<dbReference type="AlphaFoldDB" id="A0A167RTW4"/>
<proteinExistence type="predicted"/>
<dbReference type="EMBL" id="KV417267">
    <property type="protein sequence ID" value="KZP01278.1"/>
    <property type="molecule type" value="Genomic_DNA"/>
</dbReference>
<dbReference type="OrthoDB" id="10463231at2759"/>
<name>A0A167RTW4_CALVF</name>
<sequence>MSSYVATLSDHLLHSTIPDAMYALPHRPVHRRRGRRASPTSMAEALRWRVVDWLMEHFVTLLMPPVSPSASVSFWAEKRTASTRLSVRNSKPNGLITGAPPPPYMVPVGTTMPRALDMVDIIELIVNQLSVDKADDRASLARLAHVSHIWFGPSVSRLYRTMDVKMLCHLLQMQSHPHNDASSTTFQQDWDRFTLYSDCVSNLQLRNCHWNKRNPARWRGAGLHINLFRDLGLQVEADPSLNCAFLRLQHLDIELPYQISLGATVVLLSPGLQSLKLSREVDPVGDTLPWSTRRDLKAYCYGLCEWTPRLEMFGLSGRAFDDLSDANLLEGLRHLRSLHTLELPSELQGAMLLLEKARKASAEGLLYEDNSLMPWSTFDHVTTLQLYTSPDAVTTLLDISSFPQLRTFEITITAPKDVDSIAKMNALLVEKAASLENYCFLRTGARWKRPFPIQPRASDFAPLAELQSLENMQLCVFLATDEFPYAGMDDHTSVLLLLAHNCSKLRSLAWDWPIATANLPTPRTLAQLASVSQGLKQLTIPANLTFAHLCQTEAQPCLERLILATGTVYINRDKSHRWLSALWPQARIEDRS</sequence>
<evidence type="ECO:0000313" key="1">
    <source>
        <dbReference type="EMBL" id="KZP01278.1"/>
    </source>
</evidence>
<gene>
    <name evidence="1" type="ORF">CALVIDRAFT_130323</name>
</gene>
<accession>A0A167RTW4</accession>
<dbReference type="Proteomes" id="UP000076738">
    <property type="component" value="Unassembled WGS sequence"/>
</dbReference>
<reference evidence="1 2" key="1">
    <citation type="journal article" date="2016" name="Mol. Biol. Evol.">
        <title>Comparative Genomics of Early-Diverging Mushroom-Forming Fungi Provides Insights into the Origins of Lignocellulose Decay Capabilities.</title>
        <authorList>
            <person name="Nagy L.G."/>
            <person name="Riley R."/>
            <person name="Tritt A."/>
            <person name="Adam C."/>
            <person name="Daum C."/>
            <person name="Floudas D."/>
            <person name="Sun H."/>
            <person name="Yadav J.S."/>
            <person name="Pangilinan J."/>
            <person name="Larsson K.H."/>
            <person name="Matsuura K."/>
            <person name="Barry K."/>
            <person name="Labutti K."/>
            <person name="Kuo R."/>
            <person name="Ohm R.A."/>
            <person name="Bhattacharya S.S."/>
            <person name="Shirouzu T."/>
            <person name="Yoshinaga Y."/>
            <person name="Martin F.M."/>
            <person name="Grigoriev I.V."/>
            <person name="Hibbett D.S."/>
        </authorList>
    </citation>
    <scope>NUCLEOTIDE SEQUENCE [LARGE SCALE GENOMIC DNA]</scope>
    <source>
        <strain evidence="1 2">TUFC12733</strain>
    </source>
</reference>